<dbReference type="Pfam" id="PF00378">
    <property type="entry name" value="ECH_1"/>
    <property type="match status" value="1"/>
</dbReference>
<dbReference type="Proteomes" id="UP001139447">
    <property type="component" value="Unassembled WGS sequence"/>
</dbReference>
<evidence type="ECO:0000313" key="4">
    <source>
        <dbReference type="Proteomes" id="UP001139447"/>
    </source>
</evidence>
<dbReference type="InterPro" id="IPR029045">
    <property type="entry name" value="ClpP/crotonase-like_dom_sf"/>
</dbReference>
<sequence length="275" mass="30679">MTFKDETNYRCIHLEIDRWVATLTLALPEKMNALGDDILLEMQHALDALEADQEIRALVIAGSGRAFSSGFDLSPREKPFTTVQDWREHARMGNDTFLKIWRSRLPVIAAVNGFCLGGGCELSMACDFTLAADDAQFGEPEIQFQSAPPMMIMPWVLGMKKTKAMMLTGERIGAREACDAGLVTKVVPAADLLSEAKELALKLSMIAPEAMQMNKQALNRGYDMRGFQATIDYGAEMFALIHLLDSPEKREFFGIAQESGLKAAFKWRDEKFSIR</sequence>
<dbReference type="CDD" id="cd06558">
    <property type="entry name" value="crotonase-like"/>
    <property type="match status" value="1"/>
</dbReference>
<dbReference type="PANTHER" id="PTHR11941">
    <property type="entry name" value="ENOYL-COA HYDRATASE-RELATED"/>
    <property type="match status" value="1"/>
</dbReference>
<comment type="caution">
    <text evidence="3">The sequence shown here is derived from an EMBL/GenBank/DDBJ whole genome shotgun (WGS) entry which is preliminary data.</text>
</comment>
<dbReference type="InterPro" id="IPR001753">
    <property type="entry name" value="Enoyl-CoA_hydra/iso"/>
</dbReference>
<comment type="similarity">
    <text evidence="1 2">Belongs to the enoyl-CoA hydratase/isomerase family.</text>
</comment>
<organism evidence="3 4">
    <name type="scientific">Variovorax terrae</name>
    <dbReference type="NCBI Taxonomy" id="2923278"/>
    <lineage>
        <taxon>Bacteria</taxon>
        <taxon>Pseudomonadati</taxon>
        <taxon>Pseudomonadota</taxon>
        <taxon>Betaproteobacteria</taxon>
        <taxon>Burkholderiales</taxon>
        <taxon>Comamonadaceae</taxon>
        <taxon>Variovorax</taxon>
    </lineage>
</organism>
<dbReference type="PROSITE" id="PS00166">
    <property type="entry name" value="ENOYL_COA_HYDRATASE"/>
    <property type="match status" value="1"/>
</dbReference>
<protein>
    <submittedName>
        <fullName evidence="3">Enoyl-CoA hydratase/isomerase family protein</fullName>
    </submittedName>
</protein>
<dbReference type="GO" id="GO:0003824">
    <property type="term" value="F:catalytic activity"/>
    <property type="evidence" value="ECO:0007669"/>
    <property type="project" value="InterPro"/>
</dbReference>
<name>A0A9X2APG2_9BURK</name>
<keyword evidence="4" id="KW-1185">Reference proteome</keyword>
<dbReference type="SUPFAM" id="SSF52096">
    <property type="entry name" value="ClpP/crotonase"/>
    <property type="match status" value="1"/>
</dbReference>
<gene>
    <name evidence="3" type="ORF">MMF98_09595</name>
</gene>
<dbReference type="Gene3D" id="3.90.226.10">
    <property type="entry name" value="2-enoyl-CoA Hydratase, Chain A, domain 1"/>
    <property type="match status" value="1"/>
</dbReference>
<dbReference type="PANTHER" id="PTHR11941:SF54">
    <property type="entry name" value="ENOYL-COA HYDRATASE, MITOCHONDRIAL"/>
    <property type="match status" value="1"/>
</dbReference>
<dbReference type="GO" id="GO:0006635">
    <property type="term" value="P:fatty acid beta-oxidation"/>
    <property type="evidence" value="ECO:0007669"/>
    <property type="project" value="TreeGrafter"/>
</dbReference>
<dbReference type="EMBL" id="JALGBI010000001">
    <property type="protein sequence ID" value="MCJ0763462.1"/>
    <property type="molecule type" value="Genomic_DNA"/>
</dbReference>
<evidence type="ECO:0000313" key="3">
    <source>
        <dbReference type="EMBL" id="MCJ0763462.1"/>
    </source>
</evidence>
<reference evidence="3" key="1">
    <citation type="submission" date="2022-03" db="EMBL/GenBank/DDBJ databases">
        <authorList>
            <person name="Woo C.Y."/>
        </authorList>
    </citation>
    <scope>NUCLEOTIDE SEQUENCE</scope>
    <source>
        <strain evidence="3">CYS-02</strain>
    </source>
</reference>
<dbReference type="InterPro" id="IPR018376">
    <property type="entry name" value="Enoyl-CoA_hyd/isom_CS"/>
</dbReference>
<dbReference type="AlphaFoldDB" id="A0A9X2APG2"/>
<evidence type="ECO:0000256" key="2">
    <source>
        <dbReference type="RuleBase" id="RU003707"/>
    </source>
</evidence>
<proteinExistence type="inferred from homology"/>
<dbReference type="RefSeq" id="WP_243306053.1">
    <property type="nucleotide sequence ID" value="NZ_JALGBI010000001.1"/>
</dbReference>
<accession>A0A9X2APG2</accession>
<evidence type="ECO:0000256" key="1">
    <source>
        <dbReference type="ARBA" id="ARBA00005254"/>
    </source>
</evidence>